<dbReference type="AlphaFoldDB" id="Q09393"/>
<sequence>MKLYFLPSIALWAVFGNGDQDLSSEHPIPCNNFYEYICHKNITRVPSRLRDVRAMEVSDDIDQYQEYVFHASNKQRLWQSVNPDIVSKWLVQFNTYWKGVNWNEHQKKHESFLNLDAHEKYKNLENSFEGYDFQILTKFYKSLKLSVEYLTELKIPISTRNHFYHGLFDEIRDIHILNIRTMSKFSEDRKNELIENVRNLKIIFPYLEYNDVKVWRDAKTAYEKEYYRLKIMIYEPNLSPIIVDKIIRVAAVNPAMEIFEKYITSFTSRFVFQHITAAASGLSFNYQNEIHISVFTMFNPIADPKSVYDQFLYVLCHELQHVHYNVDPPVFDEATWASEKQCVVDRIDHFAAAYKTNRANWTGAPFSYEDSANVAGLRLMLLYVAQKTSDSQEIRDTVERSVARFCTKNRENLHHNPLDVSINVAASEMPTFNSLYNCKPGDRMYVAPENYCKTLNMDIDVEEYKSQKIENDDLFVLTHFMDVLEDTAVELDAANITTFEGKLFDITVEEVEEQEESKEGSAESSSSSSSESDEESSVERELDEVSDGLDDSENETELRKSEIASTSRSSFIWPATVFTLLIKYIKF</sequence>
<dbReference type="SUPFAM" id="SSF55486">
    <property type="entry name" value="Metalloproteases ('zincins'), catalytic domain"/>
    <property type="match status" value="1"/>
</dbReference>
<dbReference type="GO" id="GO:0016485">
    <property type="term" value="P:protein processing"/>
    <property type="evidence" value="ECO:0000318"/>
    <property type="project" value="GO_Central"/>
</dbReference>
<dbReference type="Bgee" id="WBGene00009645">
    <property type="expression patterns" value="Expressed in material anatomical entity and 2 other cell types or tissues"/>
</dbReference>
<dbReference type="Proteomes" id="UP000001940">
    <property type="component" value="Chromosome X"/>
</dbReference>
<dbReference type="GO" id="GO:0004222">
    <property type="term" value="F:metalloendopeptidase activity"/>
    <property type="evidence" value="ECO:0000318"/>
    <property type="project" value="GO_Central"/>
</dbReference>
<accession>Q09393</accession>
<dbReference type="PhylomeDB" id="Q09393"/>
<dbReference type="OMA" id="SKWLVQF"/>
<dbReference type="InParanoid" id="Q09393"/>
<feature type="region of interest" description="Disordered" evidence="1">
    <location>
        <begin position="510"/>
        <end position="567"/>
    </location>
</feature>
<dbReference type="Gene3D" id="3.40.390.10">
    <property type="entry name" value="Collagenase (Catalytic Domain)"/>
    <property type="match status" value="1"/>
</dbReference>
<dbReference type="GeneID" id="181214"/>
<evidence type="ECO:0000313" key="3">
    <source>
        <dbReference type="EMBL" id="CAA88262.2"/>
    </source>
</evidence>
<gene>
    <name evidence="3" type="ORF">CELE_F42G10.1</name>
    <name evidence="3 5" type="ORF">F42G10.1</name>
</gene>
<dbReference type="eggNOG" id="ENOG502TGAD">
    <property type="taxonomic scope" value="Eukaryota"/>
</dbReference>
<dbReference type="InterPro" id="IPR024079">
    <property type="entry name" value="MetalloPept_cat_dom_sf"/>
</dbReference>
<keyword evidence="4" id="KW-1185">Reference proteome</keyword>
<dbReference type="PeptideAtlas" id="Q09393"/>
<dbReference type="OrthoDB" id="5800203at2759"/>
<evidence type="ECO:0000313" key="4">
    <source>
        <dbReference type="Proteomes" id="UP000001940"/>
    </source>
</evidence>
<dbReference type="EMBL" id="BX284606">
    <property type="protein sequence ID" value="CAA88262.2"/>
    <property type="molecule type" value="Genomic_DNA"/>
</dbReference>
<evidence type="ECO:0000256" key="1">
    <source>
        <dbReference type="SAM" id="MobiDB-lite"/>
    </source>
</evidence>
<feature type="compositionally biased region" description="Acidic residues" evidence="1">
    <location>
        <begin position="531"/>
        <end position="555"/>
    </location>
</feature>
<reference evidence="3 4" key="1">
    <citation type="journal article" date="1998" name="Science">
        <title>Genome sequence of the nematode C. elegans: a platform for investigating biology.</title>
        <authorList>
            <consortium name="The C. elegans sequencing consortium"/>
            <person name="Sulson J.E."/>
            <person name="Waterston R."/>
        </authorList>
    </citation>
    <scope>NUCLEOTIDE SEQUENCE [LARGE SCALE GENOMIC DNA]</scope>
    <source>
        <strain evidence="3 4">Bristol N2</strain>
    </source>
</reference>
<evidence type="ECO:0000313" key="5">
    <source>
        <dbReference type="WormBase" id="F42G10.1"/>
    </source>
</evidence>
<feature type="chain" id="PRO_5004167268" evidence="2">
    <location>
        <begin position="19"/>
        <end position="587"/>
    </location>
</feature>
<dbReference type="PaxDb" id="6239-F42G10.1.1"/>
<organism evidence="3 4">
    <name type="scientific">Caenorhabditis elegans</name>
    <dbReference type="NCBI Taxonomy" id="6239"/>
    <lineage>
        <taxon>Eukaryota</taxon>
        <taxon>Metazoa</taxon>
        <taxon>Ecdysozoa</taxon>
        <taxon>Nematoda</taxon>
        <taxon>Chromadorea</taxon>
        <taxon>Rhabditida</taxon>
        <taxon>Rhabditina</taxon>
        <taxon>Rhabditomorpha</taxon>
        <taxon>Rhabditoidea</taxon>
        <taxon>Rhabditidae</taxon>
        <taxon>Peloderinae</taxon>
        <taxon>Caenorhabditis</taxon>
    </lineage>
</organism>
<dbReference type="PIR" id="T22105">
    <property type="entry name" value="T22105"/>
</dbReference>
<dbReference type="KEGG" id="cel:CELE_F42G10.1"/>
<dbReference type="GO" id="GO:0005886">
    <property type="term" value="C:plasma membrane"/>
    <property type="evidence" value="ECO:0000318"/>
    <property type="project" value="GO_Central"/>
</dbReference>
<dbReference type="FunCoup" id="Q09393">
    <property type="interactions" value="1273"/>
</dbReference>
<keyword evidence="2" id="KW-0732">Signal</keyword>
<dbReference type="WormBase" id="F42G10.1">
    <property type="protein sequence ID" value="CE31513"/>
    <property type="gene ID" value="WBGene00009645"/>
</dbReference>
<keyword evidence="6" id="KW-1267">Proteomics identification</keyword>
<dbReference type="AGR" id="WB:WBGene00009645"/>
<evidence type="ECO:0007829" key="6">
    <source>
        <dbReference type="PeptideAtlas" id="Q09393"/>
    </source>
</evidence>
<dbReference type="UCSC" id="F42G10.1.1">
    <property type="organism name" value="c. elegans"/>
</dbReference>
<dbReference type="RefSeq" id="NP_509681.2">
    <property type="nucleotide sequence ID" value="NM_077280.5"/>
</dbReference>
<proteinExistence type="evidence at protein level"/>
<dbReference type="HOGENOM" id="CLU_458014_0_0_1"/>
<protein>
    <submittedName>
        <fullName evidence="3">Peptidase_M13 domain-containing protein</fullName>
    </submittedName>
</protein>
<name>Q09393_CAEEL</name>
<evidence type="ECO:0000256" key="2">
    <source>
        <dbReference type="SAM" id="SignalP"/>
    </source>
</evidence>
<feature type="signal peptide" evidence="2">
    <location>
        <begin position="1"/>
        <end position="18"/>
    </location>
</feature>
<dbReference type="CTD" id="181214"/>